<reference evidence="2" key="2">
    <citation type="journal article" date="2021" name="PeerJ">
        <title>Extensive microbial diversity within the chicken gut microbiome revealed by metagenomics and culture.</title>
        <authorList>
            <person name="Gilroy R."/>
            <person name="Ravi A."/>
            <person name="Getino M."/>
            <person name="Pursley I."/>
            <person name="Horton D.L."/>
            <person name="Alikhan N.F."/>
            <person name="Baker D."/>
            <person name="Gharbi K."/>
            <person name="Hall N."/>
            <person name="Watson M."/>
            <person name="Adriaenssens E.M."/>
            <person name="Foster-Nyarko E."/>
            <person name="Jarju S."/>
            <person name="Secka A."/>
            <person name="Antonio M."/>
            <person name="Oren A."/>
            <person name="Chaudhuri R.R."/>
            <person name="La Ragione R."/>
            <person name="Hildebrand F."/>
            <person name="Pallen M.J."/>
        </authorList>
    </citation>
    <scope>NUCLEOTIDE SEQUENCE</scope>
    <source>
        <strain evidence="2">4509</strain>
    </source>
</reference>
<dbReference type="Proteomes" id="UP000824082">
    <property type="component" value="Unassembled WGS sequence"/>
</dbReference>
<dbReference type="InterPro" id="IPR002725">
    <property type="entry name" value="YgjP-like_metallopeptidase"/>
</dbReference>
<reference evidence="2" key="1">
    <citation type="submission" date="2020-10" db="EMBL/GenBank/DDBJ databases">
        <authorList>
            <person name="Gilroy R."/>
        </authorList>
    </citation>
    <scope>NUCLEOTIDE SEQUENCE</scope>
    <source>
        <strain evidence="2">4509</strain>
    </source>
</reference>
<dbReference type="PANTHER" id="PTHR30399:SF1">
    <property type="entry name" value="UTP PYROPHOSPHATASE"/>
    <property type="match status" value="1"/>
</dbReference>
<dbReference type="AlphaFoldDB" id="A0A9D1IUR7"/>
<gene>
    <name evidence="2" type="ORF">IAD19_07535</name>
</gene>
<proteinExistence type="predicted"/>
<evidence type="ECO:0000313" key="3">
    <source>
        <dbReference type="Proteomes" id="UP000824082"/>
    </source>
</evidence>
<dbReference type="Pfam" id="PF01863">
    <property type="entry name" value="YgjP-like"/>
    <property type="match status" value="1"/>
</dbReference>
<organism evidence="2 3">
    <name type="scientific">Candidatus Egerieicola faecale</name>
    <dbReference type="NCBI Taxonomy" id="2840774"/>
    <lineage>
        <taxon>Bacteria</taxon>
        <taxon>Bacillati</taxon>
        <taxon>Bacillota</taxon>
        <taxon>Clostridia</taxon>
        <taxon>Eubacteriales</taxon>
        <taxon>Oscillospiraceae</taxon>
        <taxon>Oscillospiraceae incertae sedis</taxon>
        <taxon>Candidatus Egerieicola</taxon>
    </lineage>
</organism>
<accession>A0A9D1IUR7</accession>
<dbReference type="PANTHER" id="PTHR30399">
    <property type="entry name" value="UNCHARACTERIZED PROTEIN YGJP"/>
    <property type="match status" value="1"/>
</dbReference>
<evidence type="ECO:0000259" key="1">
    <source>
        <dbReference type="Pfam" id="PF01863"/>
    </source>
</evidence>
<dbReference type="InterPro" id="IPR053136">
    <property type="entry name" value="UTP_pyrophosphatase-like"/>
</dbReference>
<name>A0A9D1IUR7_9FIRM</name>
<dbReference type="EMBL" id="DVMX01000143">
    <property type="protein sequence ID" value="HIU42389.1"/>
    <property type="molecule type" value="Genomic_DNA"/>
</dbReference>
<evidence type="ECO:0000313" key="2">
    <source>
        <dbReference type="EMBL" id="HIU42389.1"/>
    </source>
</evidence>
<protein>
    <submittedName>
        <fullName evidence="2">DUF45 domain-containing protein</fullName>
    </submittedName>
</protein>
<dbReference type="Gene3D" id="3.30.2010.10">
    <property type="entry name" value="Metalloproteases ('zincins'), catalytic domain"/>
    <property type="match status" value="1"/>
</dbReference>
<sequence length="233" mass="26984">MSPKQYGKPQQKTVSLLGERVSYTLTRKAVKNLNLRISREGKVSLSIPRWVSQAQAEAFLQAKAEFILAGQARAAQRQESHPLELPTREGNRVFLWGRPYVLRFGERAEIVSEESLWLKGPESAEKALQELYRLQCRVKAEEYLPEVLEDFADALPGLPTLRYRRMTSRWGSCNTKSRQITLNTRLAEYPPTALLAVLYHEVTHLLCPDHSQAFYRQLLLRCPRYREWTEVLK</sequence>
<dbReference type="CDD" id="cd07344">
    <property type="entry name" value="M48_yhfN_like"/>
    <property type="match status" value="1"/>
</dbReference>
<feature type="domain" description="YgjP-like metallopeptidase" evidence="1">
    <location>
        <begin position="31"/>
        <end position="233"/>
    </location>
</feature>
<comment type="caution">
    <text evidence="2">The sequence shown here is derived from an EMBL/GenBank/DDBJ whole genome shotgun (WGS) entry which is preliminary data.</text>
</comment>